<dbReference type="Proteomes" id="UP000053558">
    <property type="component" value="Unassembled WGS sequence"/>
</dbReference>
<dbReference type="OrthoDB" id="3598281at2759"/>
<reference evidence="4" key="1">
    <citation type="journal article" date="2012" name="Science">
        <title>The Paleozoic origin of enzymatic lignin decomposition reconstructed from 31 fungal genomes.</title>
        <authorList>
            <person name="Floudas D."/>
            <person name="Binder M."/>
            <person name="Riley R."/>
            <person name="Barry K."/>
            <person name="Blanchette R.A."/>
            <person name="Henrissat B."/>
            <person name="Martinez A.T."/>
            <person name="Otillar R."/>
            <person name="Spatafora J.W."/>
            <person name="Yadav J.S."/>
            <person name="Aerts A."/>
            <person name="Benoit I."/>
            <person name="Boyd A."/>
            <person name="Carlson A."/>
            <person name="Copeland A."/>
            <person name="Coutinho P.M."/>
            <person name="de Vries R.P."/>
            <person name="Ferreira P."/>
            <person name="Findley K."/>
            <person name="Foster B."/>
            <person name="Gaskell J."/>
            <person name="Glotzer D."/>
            <person name="Gorecki P."/>
            <person name="Heitman J."/>
            <person name="Hesse C."/>
            <person name="Hori C."/>
            <person name="Igarashi K."/>
            <person name="Jurgens J.A."/>
            <person name="Kallen N."/>
            <person name="Kersten P."/>
            <person name="Kohler A."/>
            <person name="Kuees U."/>
            <person name="Kumar T.K.A."/>
            <person name="Kuo A."/>
            <person name="LaButti K."/>
            <person name="Larrondo L.F."/>
            <person name="Lindquist E."/>
            <person name="Ling A."/>
            <person name="Lombard V."/>
            <person name="Lucas S."/>
            <person name="Lundell T."/>
            <person name="Martin R."/>
            <person name="McLaughlin D.J."/>
            <person name="Morgenstern I."/>
            <person name="Morin E."/>
            <person name="Murat C."/>
            <person name="Nagy L.G."/>
            <person name="Nolan M."/>
            <person name="Ohm R.A."/>
            <person name="Patyshakuliyeva A."/>
            <person name="Rokas A."/>
            <person name="Ruiz-Duenas F.J."/>
            <person name="Sabat G."/>
            <person name="Salamov A."/>
            <person name="Samejima M."/>
            <person name="Schmutz J."/>
            <person name="Slot J.C."/>
            <person name="St John F."/>
            <person name="Stenlid J."/>
            <person name="Sun H."/>
            <person name="Sun S."/>
            <person name="Syed K."/>
            <person name="Tsang A."/>
            <person name="Wiebenga A."/>
            <person name="Young D."/>
            <person name="Pisabarro A."/>
            <person name="Eastwood D.C."/>
            <person name="Martin F."/>
            <person name="Cullen D."/>
            <person name="Grigoriev I.V."/>
            <person name="Hibbett D.S."/>
        </authorList>
    </citation>
    <scope>NUCLEOTIDE SEQUENCE [LARGE SCALE GENOMIC DNA]</scope>
    <source>
        <strain evidence="4">RWD-64-598 SS2</strain>
    </source>
</reference>
<evidence type="ECO:0000313" key="3">
    <source>
        <dbReference type="EMBL" id="EIW74300.1"/>
    </source>
</evidence>
<proteinExistence type="predicted"/>
<keyword evidence="4" id="KW-1185">Reference proteome</keyword>
<dbReference type="Gene3D" id="3.40.50.300">
    <property type="entry name" value="P-loop containing nucleotide triphosphate hydrolases"/>
    <property type="match status" value="1"/>
</dbReference>
<dbReference type="InterPro" id="IPR027417">
    <property type="entry name" value="P-loop_NTPase"/>
</dbReference>
<dbReference type="GeneID" id="19211058"/>
<gene>
    <name evidence="3" type="ORF">CONPUDRAFT_85993</name>
</gene>
<feature type="region of interest" description="Disordered" evidence="1">
    <location>
        <begin position="393"/>
        <end position="419"/>
    </location>
</feature>
<dbReference type="KEGG" id="cput:CONPUDRAFT_85993"/>
<protein>
    <recommendedName>
        <fullName evidence="2">Dynamin N-terminal domain-containing protein</fullName>
    </recommendedName>
</protein>
<evidence type="ECO:0000259" key="2">
    <source>
        <dbReference type="Pfam" id="PF00350"/>
    </source>
</evidence>
<dbReference type="eggNOG" id="ENOG502QU12">
    <property type="taxonomic scope" value="Eukaryota"/>
</dbReference>
<accession>R7SEL9</accession>
<evidence type="ECO:0000313" key="4">
    <source>
        <dbReference type="Proteomes" id="UP000053558"/>
    </source>
</evidence>
<dbReference type="AlphaFoldDB" id="R7SEL9"/>
<sequence>MVNIKNEELMAELTQEYLTPKAEPESDPEDFASSSEDEDTVYASADEEALEKLRQDLEAAKELVSRRHGGGEWEKELQTLLQRVDDSPSTRTVVVVGHAGHGKTTLLNSMLHCSVLTTASSVRACTSAVVEVHYEDTAEYRAEVGFLSEDAWYTFIEPLVEDVLEGCTRLPSINEYQAGAGAEDPAHTLVQLFPHLSGQKVTSDISVESLSNHPSVKEFVGTTRDFTADTPEKLEAELRTYLSTRQDDKQSRLWYIVEVAKVFGPFEMLSTGTVLIDLPGYGDSNTFRGTKAEEFLRRADTIVLVSDIRRVADDANTYRYLKKSIERFVGFDGRTVGEDALIMVVTGSDNQVSEAEFDFQSEKQKEFVHDINEKIKPVSDKITNAKAIVAQITSSANPKSTGKGSKNKKTKPVAEPPKLDETKVQQLNQMTALIDGLNNTQDNLRRQKYIYLALRRNDQVIRYVQTLYKNTYREIDKGLTAIIPPISVHVVGSVDYRRLERGGPMEEPTMVFDNVDDTGIPALQKRIRNVALRGRSHNLISTITSFDALASEISQFYRTQIFRDMKYAAKAKQVLEELQESNQIAQTERVDRIGELIDSVMTSIEKAAESSASESHEVIRDLGSTRRFNTYKAIMRRHGEWKDTDLNDDLSEEMGNEDVLSKWHGMLNVELITQLDTLNKDLITQVGDALDEIVDEAVYSSSSAREDRDGTPLPKRLRQDVAQHGTLASCIQQARASIKYRESLGNAHQSAVASVKAIQRSYGGSFRELVKQELAPQYDLVASESGAGMFARMKARLEGYFKENNEKFFKSVLERIREPLSTIQGLVDSTYKDELDKVYRVIRNTMLVEQRPLKEAEKADITKYLTLLKRARGTAADFADQLRSDVEKADREIEDAAPVNHDD</sequence>
<dbReference type="SUPFAM" id="SSF52540">
    <property type="entry name" value="P-loop containing nucleoside triphosphate hydrolases"/>
    <property type="match status" value="1"/>
</dbReference>
<feature type="region of interest" description="Disordered" evidence="1">
    <location>
        <begin position="1"/>
        <end position="48"/>
    </location>
</feature>
<dbReference type="InterPro" id="IPR045063">
    <property type="entry name" value="Dynamin_N"/>
</dbReference>
<organism evidence="3 4">
    <name type="scientific">Coniophora puteana (strain RWD-64-598)</name>
    <name type="common">Brown rot fungus</name>
    <dbReference type="NCBI Taxonomy" id="741705"/>
    <lineage>
        <taxon>Eukaryota</taxon>
        <taxon>Fungi</taxon>
        <taxon>Dikarya</taxon>
        <taxon>Basidiomycota</taxon>
        <taxon>Agaricomycotina</taxon>
        <taxon>Agaricomycetes</taxon>
        <taxon>Agaricomycetidae</taxon>
        <taxon>Boletales</taxon>
        <taxon>Coniophorineae</taxon>
        <taxon>Coniophoraceae</taxon>
        <taxon>Coniophora</taxon>
    </lineage>
</organism>
<dbReference type="RefSeq" id="XP_007775652.1">
    <property type="nucleotide sequence ID" value="XM_007777462.1"/>
</dbReference>
<dbReference type="OMA" id="VAQGYMK"/>
<dbReference type="PANTHER" id="PTHR36681:SF3">
    <property type="entry name" value="NUCLEAR GTPASE, GERMINAL CENTER-ASSOCIATED, TANDEM DUPLICATE 3"/>
    <property type="match status" value="1"/>
</dbReference>
<dbReference type="EMBL" id="JH711593">
    <property type="protein sequence ID" value="EIW74300.1"/>
    <property type="molecule type" value="Genomic_DNA"/>
</dbReference>
<feature type="domain" description="Dynamin N-terminal" evidence="2">
    <location>
        <begin position="93"/>
        <end position="317"/>
    </location>
</feature>
<evidence type="ECO:0000256" key="1">
    <source>
        <dbReference type="SAM" id="MobiDB-lite"/>
    </source>
</evidence>
<feature type="compositionally biased region" description="Acidic residues" evidence="1">
    <location>
        <begin position="25"/>
        <end position="48"/>
    </location>
</feature>
<dbReference type="PANTHER" id="PTHR36681">
    <property type="entry name" value="NUCLEAR GTPASE, GERMINAL CENTER-ASSOCIATED, TANDEM DUPLICATE 3"/>
    <property type="match status" value="1"/>
</dbReference>
<name>R7SEL9_CONPW</name>
<dbReference type="Pfam" id="PF00350">
    <property type="entry name" value="Dynamin_N"/>
    <property type="match status" value="1"/>
</dbReference>